<name>A0ABT5EKG9_9BACT</name>
<evidence type="ECO:0008006" key="5">
    <source>
        <dbReference type="Google" id="ProtNLM"/>
    </source>
</evidence>
<keyword evidence="2" id="KW-0732">Signal</keyword>
<comment type="caution">
    <text evidence="3">The sequence shown here is derived from an EMBL/GenBank/DDBJ whole genome shotgun (WGS) entry which is preliminary data.</text>
</comment>
<feature type="chain" id="PRO_5046468850" description="Farnesoic acid O-methyl transferase domain-containing protein" evidence="2">
    <location>
        <begin position="32"/>
        <end position="253"/>
    </location>
</feature>
<evidence type="ECO:0000256" key="1">
    <source>
        <dbReference type="SAM" id="MobiDB-lite"/>
    </source>
</evidence>
<sequence length="253" mass="27650">MLRRATTIRACALLSLTLVSCVPEGPPTADAGPAQAARPATPRPQTKAPAVPLVPPGPPITAPFEDTFDRAALGEDWNALSPGWHIENGRLCGKSAKNRGIWLRRRLPVNARIEFDAYAESAIGDLKVELWGDGQSGATTTSYTNATSYIAIFGGWRNSKHVLARLDEHGDDRLEIDVDPKSDDERERPVSAGQAYRFRVERADGKTIVWSINGVEYFTLTDPEPLAGPGHEHVGFNDWEVPVCFDNLKVTPL</sequence>
<dbReference type="Proteomes" id="UP001221411">
    <property type="component" value="Unassembled WGS sequence"/>
</dbReference>
<keyword evidence="4" id="KW-1185">Reference proteome</keyword>
<dbReference type="PROSITE" id="PS51257">
    <property type="entry name" value="PROKAR_LIPOPROTEIN"/>
    <property type="match status" value="1"/>
</dbReference>
<gene>
    <name evidence="3" type="ORF">POL67_07670</name>
</gene>
<feature type="compositionally biased region" description="Low complexity" evidence="1">
    <location>
        <begin position="27"/>
        <end position="51"/>
    </location>
</feature>
<feature type="signal peptide" evidence="2">
    <location>
        <begin position="1"/>
        <end position="31"/>
    </location>
</feature>
<organism evidence="3 4">
    <name type="scientific">Polyangium mundeleinium</name>
    <dbReference type="NCBI Taxonomy" id="2995306"/>
    <lineage>
        <taxon>Bacteria</taxon>
        <taxon>Pseudomonadati</taxon>
        <taxon>Myxococcota</taxon>
        <taxon>Polyangia</taxon>
        <taxon>Polyangiales</taxon>
        <taxon>Polyangiaceae</taxon>
        <taxon>Polyangium</taxon>
    </lineage>
</organism>
<reference evidence="3 4" key="1">
    <citation type="submission" date="2022-11" db="EMBL/GenBank/DDBJ databases">
        <title>Minimal conservation of predation-associated metabolite biosynthetic gene clusters underscores biosynthetic potential of Myxococcota including descriptions for ten novel species: Archangium lansinium sp. nov., Myxococcus landrumus sp. nov., Nannocystis bai.</title>
        <authorList>
            <person name="Ahearne A."/>
            <person name="Stevens C."/>
            <person name="Dowd S."/>
        </authorList>
    </citation>
    <scope>NUCLEOTIDE SEQUENCE [LARGE SCALE GENOMIC DNA]</scope>
    <source>
        <strain evidence="3 4">RJM3</strain>
    </source>
</reference>
<feature type="region of interest" description="Disordered" evidence="1">
    <location>
        <begin position="27"/>
        <end position="56"/>
    </location>
</feature>
<evidence type="ECO:0000256" key="2">
    <source>
        <dbReference type="SAM" id="SignalP"/>
    </source>
</evidence>
<dbReference type="RefSeq" id="WP_271916441.1">
    <property type="nucleotide sequence ID" value="NZ_JAQNDO010000001.1"/>
</dbReference>
<accession>A0ABT5EKG9</accession>
<dbReference type="Gene3D" id="2.60.120.560">
    <property type="entry name" value="Exo-inulinase, domain 1"/>
    <property type="match status" value="1"/>
</dbReference>
<proteinExistence type="predicted"/>
<evidence type="ECO:0000313" key="3">
    <source>
        <dbReference type="EMBL" id="MDC0741221.1"/>
    </source>
</evidence>
<dbReference type="EMBL" id="JAQNDO010000001">
    <property type="protein sequence ID" value="MDC0741221.1"/>
    <property type="molecule type" value="Genomic_DNA"/>
</dbReference>
<protein>
    <recommendedName>
        <fullName evidence="5">Farnesoic acid O-methyl transferase domain-containing protein</fullName>
    </recommendedName>
</protein>
<evidence type="ECO:0000313" key="4">
    <source>
        <dbReference type="Proteomes" id="UP001221411"/>
    </source>
</evidence>